<name>A0A7D5UT55_9HYPO</name>
<protein>
    <recommendedName>
        <fullName evidence="3">F-box domain-containing protein</fullName>
    </recommendedName>
</protein>
<dbReference type="EMBL" id="CP058932">
    <property type="protein sequence ID" value="QLI66276.1"/>
    <property type="molecule type" value="Genomic_DNA"/>
</dbReference>
<evidence type="ECO:0000313" key="1">
    <source>
        <dbReference type="EMBL" id="QLI66276.1"/>
    </source>
</evidence>
<evidence type="ECO:0008006" key="3">
    <source>
        <dbReference type="Google" id="ProtNLM"/>
    </source>
</evidence>
<dbReference type="OrthoDB" id="2588098at2759"/>
<dbReference type="KEGG" id="mbrn:26245972"/>
<reference evidence="1 2" key="1">
    <citation type="submission" date="2020-07" db="EMBL/GenBank/DDBJ databases">
        <title>Telomere length de novo assembly of all 7 chromosomes of the fungus, Metarhizium brunneum, using a novel assembly pipeline.</title>
        <authorList>
            <person name="Saud z."/>
            <person name="Kortsinoglou A."/>
            <person name="Kouvelis V.N."/>
            <person name="Butt T.M."/>
        </authorList>
    </citation>
    <scope>NUCLEOTIDE SEQUENCE [LARGE SCALE GENOMIC DNA]</scope>
    <source>
        <strain evidence="1 2">4556</strain>
    </source>
</reference>
<dbReference type="RefSeq" id="XP_014541337.1">
    <property type="nucleotide sequence ID" value="XM_014685851.1"/>
</dbReference>
<keyword evidence="2" id="KW-1185">Reference proteome</keyword>
<evidence type="ECO:0000313" key="2">
    <source>
        <dbReference type="Proteomes" id="UP000510686"/>
    </source>
</evidence>
<sequence length="388" mass="44768">MDDLVSAALDWMMRMPPEARDLFFSSEKFQLIAPNAKLFRPEKVPVHTLLFQEWSRALVYLLAVPVPQPDIFQVPNERGSQDEARFSTAIQRGSRIMGQAVKPISGHGATILDLPMEIILQVFEEVECMEDLICLGLARRSFWAIARRRLHDYYMSLWGKWADENIVYVGEYTQPGDVPPGLFSEEEIDEQISKSIPLYDIGNKSGSKEQKIELIQDASIRLYEACKKRDKSHDPAFNLAYSEIVCEDSTYFPENESWILRNLTIKEFIRSEAIAIKPEYIHGPFIEYLGFHEVIVSRASWSTFSPTVMADPTEITRGVWAGHRFDITTLARHNLDPQATEWRDVSEEVAKETASIWRDNHGPNWRKKYVQLKKCQQADFDLWLGDFD</sequence>
<organism evidence="1 2">
    <name type="scientific">Metarhizium brunneum</name>
    <dbReference type="NCBI Taxonomy" id="500148"/>
    <lineage>
        <taxon>Eukaryota</taxon>
        <taxon>Fungi</taxon>
        <taxon>Dikarya</taxon>
        <taxon>Ascomycota</taxon>
        <taxon>Pezizomycotina</taxon>
        <taxon>Sordariomycetes</taxon>
        <taxon>Hypocreomycetidae</taxon>
        <taxon>Hypocreales</taxon>
        <taxon>Clavicipitaceae</taxon>
        <taxon>Metarhizium</taxon>
    </lineage>
</organism>
<dbReference type="GeneID" id="26245972"/>
<accession>A0A7D5UT55</accession>
<proteinExistence type="predicted"/>
<dbReference type="Proteomes" id="UP000510686">
    <property type="component" value="Chromosome 1"/>
</dbReference>
<gene>
    <name evidence="1" type="ORF">G6M90_00g028250</name>
</gene>
<dbReference type="AlphaFoldDB" id="A0A7D5UT55"/>